<feature type="domain" description="FAM186A/B N-terminal" evidence="3">
    <location>
        <begin position="7"/>
        <end position="255"/>
    </location>
</feature>
<dbReference type="PANTHER" id="PTHR33590:SF3">
    <property type="entry name" value="PROTEIN FAM186B"/>
    <property type="match status" value="1"/>
</dbReference>
<reference evidence="4 5" key="1">
    <citation type="journal article" date="2020" name="Nature">
        <title>Six reference-quality genomes reveal evolution of bat adaptations.</title>
        <authorList>
            <person name="Jebb D."/>
            <person name="Huang Z."/>
            <person name="Pippel M."/>
            <person name="Hughes G.M."/>
            <person name="Lavrichenko K."/>
            <person name="Devanna P."/>
            <person name="Winkler S."/>
            <person name="Jermiin L.S."/>
            <person name="Skirmuntt E.C."/>
            <person name="Katzourakis A."/>
            <person name="Burkitt-Gray L."/>
            <person name="Ray D.A."/>
            <person name="Sullivan K.A.M."/>
            <person name="Roscito J.G."/>
            <person name="Kirilenko B.M."/>
            <person name="Davalos L.M."/>
            <person name="Corthals A.P."/>
            <person name="Power M.L."/>
            <person name="Jones G."/>
            <person name="Ransome R.D."/>
            <person name="Dechmann D.K.N."/>
            <person name="Locatelli A.G."/>
            <person name="Puechmaille S.J."/>
            <person name="Fedrigo O."/>
            <person name="Jarvis E.D."/>
            <person name="Hiller M."/>
            <person name="Vernes S.C."/>
            <person name="Myers E.W."/>
            <person name="Teeling E.C."/>
        </authorList>
    </citation>
    <scope>NUCLEOTIDE SEQUENCE [LARGE SCALE GENOMIC DNA]</scope>
    <source>
        <strain evidence="4">MRhiFer1</strain>
        <tissue evidence="4">Lung</tissue>
    </source>
</reference>
<comment type="caution">
    <text evidence="4">The sequence shown here is derived from an EMBL/GenBank/DDBJ whole genome shotgun (WGS) entry which is preliminary data.</text>
</comment>
<evidence type="ECO:0000259" key="2">
    <source>
        <dbReference type="Pfam" id="PF20865"/>
    </source>
</evidence>
<dbReference type="PANTHER" id="PTHR33590">
    <property type="entry name" value="GLUTENIN, HIGH MOLECULAR WEIGHT SUBUNIT PW212-RELATED PROTEIN"/>
    <property type="match status" value="1"/>
</dbReference>
<feature type="region of interest" description="Disordered" evidence="1">
    <location>
        <begin position="335"/>
        <end position="392"/>
    </location>
</feature>
<proteinExistence type="predicted"/>
<feature type="region of interest" description="Disordered" evidence="1">
    <location>
        <begin position="926"/>
        <end position="969"/>
    </location>
</feature>
<feature type="compositionally biased region" description="Polar residues" evidence="1">
    <location>
        <begin position="178"/>
        <end position="191"/>
    </location>
</feature>
<dbReference type="InterPro" id="IPR049146">
    <property type="entry name" value="FAM186A_B_C"/>
</dbReference>
<feature type="compositionally biased region" description="Polar residues" evidence="1">
    <location>
        <begin position="598"/>
        <end position="607"/>
    </location>
</feature>
<evidence type="ECO:0000256" key="1">
    <source>
        <dbReference type="SAM" id="MobiDB-lite"/>
    </source>
</evidence>
<feature type="region of interest" description="Disordered" evidence="1">
    <location>
        <begin position="178"/>
        <end position="198"/>
    </location>
</feature>
<feature type="domain" description="FAM186A/B C-terminal" evidence="2">
    <location>
        <begin position="660"/>
        <end position="895"/>
    </location>
</feature>
<feature type="region of interest" description="Disordered" evidence="1">
    <location>
        <begin position="453"/>
        <end position="472"/>
    </location>
</feature>
<feature type="compositionally biased region" description="Basic and acidic residues" evidence="1">
    <location>
        <begin position="347"/>
        <end position="366"/>
    </location>
</feature>
<protein>
    <submittedName>
        <fullName evidence="4">Family with sequence similarity 186 member B</fullName>
    </submittedName>
</protein>
<evidence type="ECO:0000313" key="4">
    <source>
        <dbReference type="EMBL" id="KAF6339321.1"/>
    </source>
</evidence>
<name>A0A7J7WPQ2_RHIFE</name>
<gene>
    <name evidence="4" type="ORF">mRhiFer1_004887</name>
</gene>
<feature type="compositionally biased region" description="Basic and acidic residues" evidence="1">
    <location>
        <begin position="956"/>
        <end position="969"/>
    </location>
</feature>
<feature type="compositionally biased region" description="Low complexity" evidence="1">
    <location>
        <begin position="383"/>
        <end position="392"/>
    </location>
</feature>
<evidence type="ECO:0000313" key="5">
    <source>
        <dbReference type="Proteomes" id="UP000585614"/>
    </source>
</evidence>
<feature type="compositionally biased region" description="Basic and acidic residues" evidence="1">
    <location>
        <begin position="927"/>
        <end position="947"/>
    </location>
</feature>
<feature type="region of interest" description="Disordered" evidence="1">
    <location>
        <begin position="804"/>
        <end position="836"/>
    </location>
</feature>
<dbReference type="Proteomes" id="UP000585614">
    <property type="component" value="Unassembled WGS sequence"/>
</dbReference>
<feature type="region of interest" description="Disordered" evidence="1">
    <location>
        <begin position="577"/>
        <end position="607"/>
    </location>
</feature>
<sequence>MEKDKPPQLVTPTSVTAIISRIEAAQLTRAQEDISSQLSDILDNVNCVINRFQEELGYDIKEKAKSHQMEQKGKNRFILLEKIASFSKDAKTKEKHLYEILRWLGDWGDSLTYEIRNRKSEEEEEGLDEWIEVMEKVLPLSLITTKGGIESLISLCSTLIEGQKKSVQRSKHNFWQGWQQESPQKSASFPQPLSPEQMLQDKNTTCTRVSEVKSMLQELLDSTMFNQGEVRAIRYMSTVVENLNKALILQHQENRSLETKYRHLKIEMCKEICSQRLYSQQSLQVLESKRDALLKQVEMIGGKYHDLLLIKHALEFQLKEAQSARGQADDSAKIFVESPTPPEEGTLPEKEPGMEEIQQEPKKEEQLFSPRPTAMARDSGARSSTHPSPSTMTMQWRIADVYSSKDAESLQPVLPSSVDHKFPKKWEITVAESPGHIVKDQKDFFQEAAQEKEGLPMNSHFRDQLSPESSRKVALESKVQRWEEELSWERRRQQWLEEEEMWLQRQKTWALLEQEHQQKLRQWEMEEVAKEQQQRLVQPEKEQGGPQREPEPLREDVDRTTFMTSRQWRDLEKAWLTPPPSRAQSACQGRSPHLPSSPKIQQPTPKTQRITISADFTQKPWTRRVPTKPKKSASAPVTGGSICKVAQPPLHISPITLKGKVYHMDVEAQRKNLQLLSEGAEWRLPHYLRSRALELTATTMGLSVLRLQGLCHKYILYRHFQSLRQEVINHIQALRETGTPYEAQNLYIFLEHTDRLRDLRLQALTDRQKHLEEKRQKCLSSMVTMFPKLQLEWNIHLNTPVLTSPKPRKSKLSSSLHRQVHSSGPSCKQPPENLPSTHRARVPLWMARQQGNQMETVWKTDVASSSHPIEKKTPTSLSWDQLGGCPDIPRLLALDVHSCYHKSLMSLKARCSPTYNCINSFSASATQRKECREPSEESAELVHKKSSESLPGTLKSQKDRDNHSPHSIP</sequence>
<feature type="region of interest" description="Disordered" evidence="1">
    <location>
        <begin position="527"/>
        <end position="554"/>
    </location>
</feature>
<dbReference type="InterPro" id="IPR049144">
    <property type="entry name" value="FAM186A_B_N"/>
</dbReference>
<evidence type="ECO:0000259" key="3">
    <source>
        <dbReference type="Pfam" id="PF20870"/>
    </source>
</evidence>
<dbReference type="AlphaFoldDB" id="A0A7J7WPQ2"/>
<dbReference type="Pfam" id="PF20865">
    <property type="entry name" value="FAM186A-B_C"/>
    <property type="match status" value="1"/>
</dbReference>
<dbReference type="EMBL" id="JACAGC010000010">
    <property type="protein sequence ID" value="KAF6339321.1"/>
    <property type="molecule type" value="Genomic_DNA"/>
</dbReference>
<accession>A0A7J7WPQ2</accession>
<organism evidence="4 5">
    <name type="scientific">Rhinolophus ferrumequinum</name>
    <name type="common">Greater horseshoe bat</name>
    <dbReference type="NCBI Taxonomy" id="59479"/>
    <lineage>
        <taxon>Eukaryota</taxon>
        <taxon>Metazoa</taxon>
        <taxon>Chordata</taxon>
        <taxon>Craniata</taxon>
        <taxon>Vertebrata</taxon>
        <taxon>Euteleostomi</taxon>
        <taxon>Mammalia</taxon>
        <taxon>Eutheria</taxon>
        <taxon>Laurasiatheria</taxon>
        <taxon>Chiroptera</taxon>
        <taxon>Yinpterochiroptera</taxon>
        <taxon>Rhinolophoidea</taxon>
        <taxon>Rhinolophidae</taxon>
        <taxon>Rhinolophinae</taxon>
        <taxon>Rhinolophus</taxon>
    </lineage>
</organism>
<dbReference type="Pfam" id="PF20870">
    <property type="entry name" value="FAM186A-B_N"/>
    <property type="match status" value="1"/>
</dbReference>